<dbReference type="STRING" id="7395.A0A1A9VJU4"/>
<evidence type="ECO:0000259" key="6">
    <source>
        <dbReference type="Pfam" id="PF07992"/>
    </source>
</evidence>
<dbReference type="VEuPathDB" id="VectorBase:GAUT039529"/>
<evidence type="ECO:0000256" key="3">
    <source>
        <dbReference type="ARBA" id="ARBA00022827"/>
    </source>
</evidence>
<keyword evidence="8" id="KW-1185">Reference proteome</keyword>
<dbReference type="GO" id="GO:0004324">
    <property type="term" value="F:ferredoxin-NADP+ reductase activity"/>
    <property type="evidence" value="ECO:0007669"/>
    <property type="project" value="InterPro"/>
</dbReference>
<evidence type="ECO:0000256" key="2">
    <source>
        <dbReference type="ARBA" id="ARBA00022630"/>
    </source>
</evidence>
<keyword evidence="5" id="KW-0560">Oxidoreductase</keyword>
<dbReference type="AlphaFoldDB" id="A0A1A9VJU4"/>
<dbReference type="InterPro" id="IPR036188">
    <property type="entry name" value="FAD/NAD-bd_sf"/>
</dbReference>
<accession>A0A1A9VJU4</accession>
<dbReference type="EnsemblMetazoa" id="GAUT039529-RA">
    <property type="protein sequence ID" value="GAUT039529-PA"/>
    <property type="gene ID" value="GAUT039529"/>
</dbReference>
<dbReference type="InterPro" id="IPR023753">
    <property type="entry name" value="FAD/NAD-binding_dom"/>
</dbReference>
<dbReference type="PANTHER" id="PTHR48105">
    <property type="entry name" value="THIOREDOXIN REDUCTASE 1-RELATED-RELATED"/>
    <property type="match status" value="1"/>
</dbReference>
<evidence type="ECO:0000256" key="4">
    <source>
        <dbReference type="ARBA" id="ARBA00022857"/>
    </source>
</evidence>
<dbReference type="SUPFAM" id="SSF51905">
    <property type="entry name" value="FAD/NAD(P)-binding domain"/>
    <property type="match status" value="1"/>
</dbReference>
<dbReference type="PRINTS" id="PR00368">
    <property type="entry name" value="FADPNR"/>
</dbReference>
<dbReference type="PRINTS" id="PR00469">
    <property type="entry name" value="PNDRDTASEII"/>
</dbReference>
<evidence type="ECO:0000313" key="8">
    <source>
        <dbReference type="Proteomes" id="UP000078200"/>
    </source>
</evidence>
<dbReference type="Pfam" id="PF07992">
    <property type="entry name" value="Pyr_redox_2"/>
    <property type="match status" value="1"/>
</dbReference>
<evidence type="ECO:0000313" key="7">
    <source>
        <dbReference type="EnsemblMetazoa" id="GAUT039529-PA"/>
    </source>
</evidence>
<dbReference type="GO" id="GO:0097237">
    <property type="term" value="P:cellular response to toxic substance"/>
    <property type="evidence" value="ECO:0007669"/>
    <property type="project" value="UniProtKB-ARBA"/>
</dbReference>
<organism evidence="7 8">
    <name type="scientific">Glossina austeni</name>
    <name type="common">Savannah tsetse fly</name>
    <dbReference type="NCBI Taxonomy" id="7395"/>
    <lineage>
        <taxon>Eukaryota</taxon>
        <taxon>Metazoa</taxon>
        <taxon>Ecdysozoa</taxon>
        <taxon>Arthropoda</taxon>
        <taxon>Hexapoda</taxon>
        <taxon>Insecta</taxon>
        <taxon>Pterygota</taxon>
        <taxon>Neoptera</taxon>
        <taxon>Endopterygota</taxon>
        <taxon>Diptera</taxon>
        <taxon>Brachycera</taxon>
        <taxon>Muscomorpha</taxon>
        <taxon>Hippoboscoidea</taxon>
        <taxon>Glossinidae</taxon>
        <taxon>Glossina</taxon>
    </lineage>
</organism>
<evidence type="ECO:0000256" key="1">
    <source>
        <dbReference type="ARBA" id="ARBA00009333"/>
    </source>
</evidence>
<dbReference type="Gene3D" id="3.50.50.60">
    <property type="entry name" value="FAD/NAD(P)-binding domain"/>
    <property type="match status" value="2"/>
</dbReference>
<proteinExistence type="inferred from homology"/>
<keyword evidence="3" id="KW-0274">FAD</keyword>
<dbReference type="InterPro" id="IPR022890">
    <property type="entry name" value="Fd--NADP_Rdtase_type_2"/>
</dbReference>
<keyword evidence="4" id="KW-0521">NADP</keyword>
<name>A0A1A9VJU4_GLOAU</name>
<dbReference type="InterPro" id="IPR050097">
    <property type="entry name" value="Ferredoxin-NADP_redctase_2"/>
</dbReference>
<comment type="similarity">
    <text evidence="1">Belongs to the class-II pyridine nucleotide-disulfide oxidoreductase family.</text>
</comment>
<protein>
    <recommendedName>
        <fullName evidence="6">FAD/NAD(P)-binding domain-containing protein</fullName>
    </recommendedName>
</protein>
<reference evidence="7" key="1">
    <citation type="submission" date="2020-05" db="UniProtKB">
        <authorList>
            <consortium name="EnsemblMetazoa"/>
        </authorList>
    </citation>
    <scope>IDENTIFICATION</scope>
    <source>
        <strain evidence="7">TTRI</strain>
    </source>
</reference>
<dbReference type="HAMAP" id="MF_01685">
    <property type="entry name" value="FENR2"/>
    <property type="match status" value="1"/>
</dbReference>
<keyword evidence="2" id="KW-0285">Flavoprotein</keyword>
<dbReference type="Proteomes" id="UP000078200">
    <property type="component" value="Unassembled WGS sequence"/>
</dbReference>
<feature type="domain" description="FAD/NAD(P)-binding" evidence="6">
    <location>
        <begin position="4"/>
        <end position="289"/>
    </location>
</feature>
<sequence length="409" mass="44375">METDIVIIGAGPVGIFTAFQAGMLDMRCHIIDVLDQAGGQCTALYPEKPIYDIPGYPVITAQKLIERLMEQASPFEPVYHLSQKVEKISNNEGENFTIITNIGTEVKCKAVIIAAGNGMFEPNRPPLSGILEYENKSVFYSDKTIVIAGGGDSAADWTVELSKVAKKIYVIHRRKEFRCTPETRNKLESLENDGKIELVVPYQLHELAGDNGQLSAVIVKNIASKEEKEISADFLLPFFGLSMNLGPINNWGIQLEHSRIVVDPTTLKTSRDRIYAIGDIAIYSGKLKLILSGFAESAMACYDIYKLYLLADAPTPQLKFHSHLLFECDVLQCAEYNSSGSSSGSLPDDPPKPKLAVGDSVSEVNFSASSGDACLGILVLSAGIGEVPGLVLPSLSIDTSCDFSDSEAI</sequence>
<evidence type="ECO:0000256" key="5">
    <source>
        <dbReference type="ARBA" id="ARBA00023002"/>
    </source>
</evidence>